<name>A0ABQ5GSE4_9ASTR</name>
<keyword evidence="3" id="KW-1185">Reference proteome</keyword>
<sequence length="48" mass="5510">KKFDLESVRTATRPYEAPKPESKNDPDNPINLDLMAMQEANNCGYLFH</sequence>
<reference evidence="2" key="2">
    <citation type="submission" date="2022-01" db="EMBL/GenBank/DDBJ databases">
        <authorList>
            <person name="Yamashiro T."/>
            <person name="Shiraishi A."/>
            <person name="Satake H."/>
            <person name="Nakayama K."/>
        </authorList>
    </citation>
    <scope>NUCLEOTIDE SEQUENCE</scope>
</reference>
<evidence type="ECO:0000313" key="2">
    <source>
        <dbReference type="EMBL" id="GJT77812.1"/>
    </source>
</evidence>
<accession>A0ABQ5GSE4</accession>
<proteinExistence type="predicted"/>
<feature type="region of interest" description="Disordered" evidence="1">
    <location>
        <begin position="1"/>
        <end position="29"/>
    </location>
</feature>
<evidence type="ECO:0000256" key="1">
    <source>
        <dbReference type="SAM" id="MobiDB-lite"/>
    </source>
</evidence>
<protein>
    <submittedName>
        <fullName evidence="2">Uncharacterized protein</fullName>
    </submittedName>
</protein>
<dbReference type="Proteomes" id="UP001151760">
    <property type="component" value="Unassembled WGS sequence"/>
</dbReference>
<comment type="caution">
    <text evidence="2">The sequence shown here is derived from an EMBL/GenBank/DDBJ whole genome shotgun (WGS) entry which is preliminary data.</text>
</comment>
<dbReference type="EMBL" id="BQNB010018747">
    <property type="protein sequence ID" value="GJT77812.1"/>
    <property type="molecule type" value="Genomic_DNA"/>
</dbReference>
<feature type="non-terminal residue" evidence="2">
    <location>
        <position position="1"/>
    </location>
</feature>
<gene>
    <name evidence="2" type="ORF">Tco_1044537</name>
</gene>
<reference evidence="2" key="1">
    <citation type="journal article" date="2022" name="Int. J. Mol. Sci.">
        <title>Draft Genome of Tanacetum Coccineum: Genomic Comparison of Closely Related Tanacetum-Family Plants.</title>
        <authorList>
            <person name="Yamashiro T."/>
            <person name="Shiraishi A."/>
            <person name="Nakayama K."/>
            <person name="Satake H."/>
        </authorList>
    </citation>
    <scope>NUCLEOTIDE SEQUENCE</scope>
</reference>
<feature type="compositionally biased region" description="Basic and acidic residues" evidence="1">
    <location>
        <begin position="16"/>
        <end position="26"/>
    </location>
</feature>
<organism evidence="2 3">
    <name type="scientific">Tanacetum coccineum</name>
    <dbReference type="NCBI Taxonomy" id="301880"/>
    <lineage>
        <taxon>Eukaryota</taxon>
        <taxon>Viridiplantae</taxon>
        <taxon>Streptophyta</taxon>
        <taxon>Embryophyta</taxon>
        <taxon>Tracheophyta</taxon>
        <taxon>Spermatophyta</taxon>
        <taxon>Magnoliopsida</taxon>
        <taxon>eudicotyledons</taxon>
        <taxon>Gunneridae</taxon>
        <taxon>Pentapetalae</taxon>
        <taxon>asterids</taxon>
        <taxon>campanulids</taxon>
        <taxon>Asterales</taxon>
        <taxon>Asteraceae</taxon>
        <taxon>Asteroideae</taxon>
        <taxon>Anthemideae</taxon>
        <taxon>Anthemidinae</taxon>
        <taxon>Tanacetum</taxon>
    </lineage>
</organism>
<evidence type="ECO:0000313" key="3">
    <source>
        <dbReference type="Proteomes" id="UP001151760"/>
    </source>
</evidence>